<evidence type="ECO:0000256" key="8">
    <source>
        <dbReference type="SAM" id="Phobius"/>
    </source>
</evidence>
<organism evidence="10 11">
    <name type="scientific">Corynebacterium occultum</name>
    <dbReference type="NCBI Taxonomy" id="2675219"/>
    <lineage>
        <taxon>Bacteria</taxon>
        <taxon>Bacillati</taxon>
        <taxon>Actinomycetota</taxon>
        <taxon>Actinomycetes</taxon>
        <taxon>Mycobacteriales</taxon>
        <taxon>Corynebacteriaceae</taxon>
        <taxon>Corynebacterium</taxon>
    </lineage>
</organism>
<evidence type="ECO:0000256" key="1">
    <source>
        <dbReference type="ARBA" id="ARBA00004141"/>
    </source>
</evidence>
<dbReference type="InterPro" id="IPR035952">
    <property type="entry name" value="Rhomboid-like_sf"/>
</dbReference>
<reference evidence="10 11" key="1">
    <citation type="submission" date="2019-11" db="EMBL/GenBank/DDBJ databases">
        <title>Complete genome sequence of Corynebacterium kalinowskii 1959, a novel Corynebacterium species isolated from soil of a small paddock in Vilsendorf, Germany.</title>
        <authorList>
            <person name="Schaffert L."/>
            <person name="Ruwe M."/>
            <person name="Milse J."/>
            <person name="Hanuschka K."/>
            <person name="Ortseifen V."/>
            <person name="Droste J."/>
            <person name="Brandt D."/>
            <person name="Schlueter L."/>
            <person name="Kutter Y."/>
            <person name="Vinke S."/>
            <person name="Viehoefer P."/>
            <person name="Jacob L."/>
            <person name="Luebke N.-C."/>
            <person name="Schulte-Berndt E."/>
            <person name="Hain C."/>
            <person name="Linder M."/>
            <person name="Schmidt P."/>
            <person name="Wollenschlaeger L."/>
            <person name="Luttermann T."/>
            <person name="Thieme E."/>
            <person name="Hassa J."/>
            <person name="Haak M."/>
            <person name="Wittchen M."/>
            <person name="Mentz A."/>
            <person name="Persicke M."/>
            <person name="Busche T."/>
            <person name="Ruckert C."/>
        </authorList>
    </citation>
    <scope>NUCLEOTIDE SEQUENCE [LARGE SCALE GENOMIC DNA]</scope>
    <source>
        <strain evidence="10 11">2039</strain>
    </source>
</reference>
<dbReference type="RefSeq" id="WP_156229614.1">
    <property type="nucleotide sequence ID" value="NZ_CP046455.1"/>
</dbReference>
<evidence type="ECO:0000259" key="9">
    <source>
        <dbReference type="Pfam" id="PF01694"/>
    </source>
</evidence>
<evidence type="ECO:0000256" key="2">
    <source>
        <dbReference type="ARBA" id="ARBA00009045"/>
    </source>
</evidence>
<dbReference type="Pfam" id="PF01694">
    <property type="entry name" value="Rhomboid"/>
    <property type="match status" value="1"/>
</dbReference>
<dbReference type="SUPFAM" id="SSF144091">
    <property type="entry name" value="Rhomboid-like"/>
    <property type="match status" value="1"/>
</dbReference>
<keyword evidence="5 10" id="KW-0378">Hydrolase</keyword>
<comment type="similarity">
    <text evidence="2">Belongs to the peptidase S54 family.</text>
</comment>
<feature type="transmembrane region" description="Helical" evidence="8">
    <location>
        <begin position="199"/>
        <end position="218"/>
    </location>
</feature>
<dbReference type="EMBL" id="CP046455">
    <property type="protein sequence ID" value="QGU05997.1"/>
    <property type="molecule type" value="Genomic_DNA"/>
</dbReference>
<feature type="transmembrane region" description="Helical" evidence="8">
    <location>
        <begin position="126"/>
        <end position="144"/>
    </location>
</feature>
<dbReference type="Proteomes" id="UP000424462">
    <property type="component" value="Chromosome"/>
</dbReference>
<feature type="transmembrane region" description="Helical" evidence="8">
    <location>
        <begin position="12"/>
        <end position="31"/>
    </location>
</feature>
<evidence type="ECO:0000256" key="3">
    <source>
        <dbReference type="ARBA" id="ARBA00022670"/>
    </source>
</evidence>
<name>A0A6B8W1W5_9CORY</name>
<dbReference type="PANTHER" id="PTHR43066:SF1">
    <property type="entry name" value="RHOMBOID PROTEIN 2"/>
    <property type="match status" value="1"/>
</dbReference>
<keyword evidence="4 8" id="KW-0812">Transmembrane</keyword>
<dbReference type="PANTHER" id="PTHR43066">
    <property type="entry name" value="RHOMBOID-RELATED PROTEIN"/>
    <property type="match status" value="1"/>
</dbReference>
<feature type="transmembrane region" description="Helical" evidence="8">
    <location>
        <begin position="102"/>
        <end position="120"/>
    </location>
</feature>
<feature type="domain" description="Peptidase S54 rhomboid" evidence="9">
    <location>
        <begin position="64"/>
        <end position="192"/>
    </location>
</feature>
<protein>
    <submittedName>
        <fullName evidence="10">Rhomboid protease GluP</fullName>
        <ecNumber evidence="10">3.4.21.105</ecNumber>
    </submittedName>
</protein>
<dbReference type="GO" id="GO:0006508">
    <property type="term" value="P:proteolysis"/>
    <property type="evidence" value="ECO:0007669"/>
    <property type="project" value="UniProtKB-KW"/>
</dbReference>
<keyword evidence="7 8" id="KW-0472">Membrane</keyword>
<sequence length="228" mass="24470">MSDWLARYYRQAPVNAIFMLTALAFYAVTLLQSRSLTNSLHGSSFGDALVLWGPAVIAEDFGVLRALGFNFLHLDLGHLAVNLFIILLMGREVEGFFGSLRYALIVLAGGIGSAAAILWMDPLAPTAGASGVAFALMAVFVAVCIRRQVDLRGPIVLILINVLYTFIAAGVSFWGHAGGLLTGVMMAIILLHRSPRVQLAGIMGVLLLMMVLLFSWKLNLGALLLVLG</sequence>
<evidence type="ECO:0000256" key="7">
    <source>
        <dbReference type="ARBA" id="ARBA00023136"/>
    </source>
</evidence>
<dbReference type="EC" id="3.4.21.105" evidence="10"/>
<evidence type="ECO:0000313" key="11">
    <source>
        <dbReference type="Proteomes" id="UP000424462"/>
    </source>
</evidence>
<accession>A0A6B8W1W5</accession>
<proteinExistence type="inferred from homology"/>
<keyword evidence="6 8" id="KW-1133">Transmembrane helix</keyword>
<gene>
    <name evidence="10" type="primary">gluP</name>
    <name evidence="10" type="ORF">COCCU_00140</name>
</gene>
<comment type="subcellular location">
    <subcellularLocation>
        <location evidence="1">Membrane</location>
        <topology evidence="1">Multi-pass membrane protein</topology>
    </subcellularLocation>
</comment>
<dbReference type="GO" id="GO:0004252">
    <property type="term" value="F:serine-type endopeptidase activity"/>
    <property type="evidence" value="ECO:0007669"/>
    <property type="project" value="InterPro"/>
</dbReference>
<keyword evidence="3 10" id="KW-0645">Protease</keyword>
<evidence type="ECO:0000256" key="6">
    <source>
        <dbReference type="ARBA" id="ARBA00022989"/>
    </source>
</evidence>
<dbReference type="InterPro" id="IPR022764">
    <property type="entry name" value="Peptidase_S54_rhomboid_dom"/>
</dbReference>
<dbReference type="GO" id="GO:0016020">
    <property type="term" value="C:membrane"/>
    <property type="evidence" value="ECO:0007669"/>
    <property type="project" value="UniProtKB-SubCell"/>
</dbReference>
<evidence type="ECO:0000256" key="5">
    <source>
        <dbReference type="ARBA" id="ARBA00022801"/>
    </source>
</evidence>
<evidence type="ECO:0000313" key="10">
    <source>
        <dbReference type="EMBL" id="QGU05997.1"/>
    </source>
</evidence>
<evidence type="ECO:0000256" key="4">
    <source>
        <dbReference type="ARBA" id="ARBA00022692"/>
    </source>
</evidence>
<dbReference type="KEGG" id="cok:COCCU_00140"/>
<dbReference type="Gene3D" id="1.20.1540.10">
    <property type="entry name" value="Rhomboid-like"/>
    <property type="match status" value="1"/>
</dbReference>
<feature type="transmembrane region" description="Helical" evidence="8">
    <location>
        <begin position="173"/>
        <end position="192"/>
    </location>
</feature>
<dbReference type="AlphaFoldDB" id="A0A6B8W1W5"/>
<feature type="transmembrane region" description="Helical" evidence="8">
    <location>
        <begin position="71"/>
        <end position="90"/>
    </location>
</feature>
<keyword evidence="11" id="KW-1185">Reference proteome</keyword>